<comment type="caution">
    <text evidence="4">The sequence shown here is derived from an EMBL/GenBank/DDBJ whole genome shotgun (WGS) entry which is preliminary data.</text>
</comment>
<feature type="domain" description="Secretion system C-terminal sorting" evidence="3">
    <location>
        <begin position="170"/>
        <end position="236"/>
    </location>
</feature>
<keyword evidence="1 2" id="KW-0732">Signal</keyword>
<dbReference type="RefSeq" id="WP_183477448.1">
    <property type="nucleotide sequence ID" value="NZ_JACIFO010000005.1"/>
</dbReference>
<name>A0A840EQ26_9FLAO</name>
<dbReference type="Pfam" id="PF18962">
    <property type="entry name" value="Por_Secre_tail"/>
    <property type="match status" value="1"/>
</dbReference>
<proteinExistence type="predicted"/>
<dbReference type="NCBIfam" id="TIGR04183">
    <property type="entry name" value="Por_Secre_tail"/>
    <property type="match status" value="1"/>
</dbReference>
<protein>
    <recommendedName>
        <fullName evidence="3">Secretion system C-terminal sorting domain-containing protein</fullName>
    </recommendedName>
</protein>
<evidence type="ECO:0000256" key="2">
    <source>
        <dbReference type="SAM" id="SignalP"/>
    </source>
</evidence>
<evidence type="ECO:0000313" key="4">
    <source>
        <dbReference type="EMBL" id="MBB4119090.1"/>
    </source>
</evidence>
<dbReference type="AlphaFoldDB" id="A0A840EQ26"/>
<evidence type="ECO:0000313" key="5">
    <source>
        <dbReference type="Proteomes" id="UP000553034"/>
    </source>
</evidence>
<accession>A0A840EQ26</accession>
<reference evidence="4 5" key="1">
    <citation type="submission" date="2020-08" db="EMBL/GenBank/DDBJ databases">
        <title>Genomic Encyclopedia of Type Strains, Phase IV (KMG-IV): sequencing the most valuable type-strain genomes for metagenomic binning, comparative biology and taxonomic classification.</title>
        <authorList>
            <person name="Goeker M."/>
        </authorList>
    </citation>
    <scope>NUCLEOTIDE SEQUENCE [LARGE SCALE GENOMIC DNA]</scope>
    <source>
        <strain evidence="4 5">DSM 29568</strain>
    </source>
</reference>
<dbReference type="InterPro" id="IPR026444">
    <property type="entry name" value="Secre_tail"/>
</dbReference>
<evidence type="ECO:0000256" key="1">
    <source>
        <dbReference type="ARBA" id="ARBA00022729"/>
    </source>
</evidence>
<evidence type="ECO:0000259" key="3">
    <source>
        <dbReference type="Pfam" id="PF18962"/>
    </source>
</evidence>
<organism evidence="4 5">
    <name type="scientific">Mesonia hippocampi</name>
    <dbReference type="NCBI Taxonomy" id="1628250"/>
    <lineage>
        <taxon>Bacteria</taxon>
        <taxon>Pseudomonadati</taxon>
        <taxon>Bacteroidota</taxon>
        <taxon>Flavobacteriia</taxon>
        <taxon>Flavobacteriales</taxon>
        <taxon>Flavobacteriaceae</taxon>
        <taxon>Mesonia</taxon>
    </lineage>
</organism>
<feature type="signal peptide" evidence="2">
    <location>
        <begin position="1"/>
        <end position="19"/>
    </location>
</feature>
<gene>
    <name evidence="4" type="ORF">GGR32_001386</name>
</gene>
<feature type="chain" id="PRO_5032766246" description="Secretion system C-terminal sorting domain-containing protein" evidence="2">
    <location>
        <begin position="20"/>
        <end position="247"/>
    </location>
</feature>
<dbReference type="Proteomes" id="UP000553034">
    <property type="component" value="Unassembled WGS sequence"/>
</dbReference>
<sequence>MRKYVLIIIVLFVATSFYAQTQQQVLADHSWNVYKVEIDGQEYLAPINQERIELNTANLSYSVNNEIWFGFCGWSFFQGVTFINDNRWESTNWVSLALDYCYLAENIEFARHYSAVMMYETLKSFNFYFEITDLHNGDKELVVTNVNGDKAYFNNKSLAVNAYLFKDIKVYPNPAQTAVNISLPNHTSQMLTIKLYDVLGKEIKTITQTVAADLRFSLDGITAGVYFLELKPKNHSGKGQIVKLIKQ</sequence>
<keyword evidence="5" id="KW-1185">Reference proteome</keyword>
<dbReference type="EMBL" id="JACIFO010000005">
    <property type="protein sequence ID" value="MBB4119090.1"/>
    <property type="molecule type" value="Genomic_DNA"/>
</dbReference>